<name>A0A4R6KPH9_9ACTN</name>
<dbReference type="AlphaFoldDB" id="A0A4R6KPH9"/>
<dbReference type="EMBL" id="SNWQ01000001">
    <property type="protein sequence ID" value="TDO54575.1"/>
    <property type="molecule type" value="Genomic_DNA"/>
</dbReference>
<evidence type="ECO:0000259" key="3">
    <source>
        <dbReference type="Pfam" id="PF16655"/>
    </source>
</evidence>
<dbReference type="PANTHER" id="PTHR43606:SF2">
    <property type="entry name" value="ALKALINE PHOSPHATASE FAMILY PROTEIN (AFU_ORTHOLOGUE AFUA_5G03860)"/>
    <property type="match status" value="1"/>
</dbReference>
<keyword evidence="5" id="KW-1185">Reference proteome</keyword>
<dbReference type="PROSITE" id="PS51318">
    <property type="entry name" value="TAT"/>
    <property type="match status" value="1"/>
</dbReference>
<accession>A0A4R6KPH9</accession>
<evidence type="ECO:0000313" key="5">
    <source>
        <dbReference type="Proteomes" id="UP000295388"/>
    </source>
</evidence>
<dbReference type="InterPro" id="IPR038607">
    <property type="entry name" value="PhoD-like_sf"/>
</dbReference>
<protein>
    <submittedName>
        <fullName evidence="4">Alkaline phosphatase D</fullName>
    </submittedName>
</protein>
<dbReference type="Gene3D" id="3.60.21.70">
    <property type="entry name" value="PhoD-like phosphatase"/>
    <property type="match status" value="1"/>
</dbReference>
<feature type="region of interest" description="Disordered" evidence="1">
    <location>
        <begin position="527"/>
        <end position="546"/>
    </location>
</feature>
<dbReference type="Gene3D" id="2.60.40.380">
    <property type="entry name" value="Purple acid phosphatase-like, N-terminal"/>
    <property type="match status" value="1"/>
</dbReference>
<dbReference type="InterPro" id="IPR029052">
    <property type="entry name" value="Metallo-depent_PP-like"/>
</dbReference>
<evidence type="ECO:0000259" key="2">
    <source>
        <dbReference type="Pfam" id="PF09423"/>
    </source>
</evidence>
<dbReference type="CDD" id="cd07389">
    <property type="entry name" value="MPP_PhoD"/>
    <property type="match status" value="1"/>
</dbReference>
<dbReference type="OrthoDB" id="327733at2"/>
<dbReference type="Proteomes" id="UP000295388">
    <property type="component" value="Unassembled WGS sequence"/>
</dbReference>
<dbReference type="InterPro" id="IPR032093">
    <property type="entry name" value="PhoD_N"/>
</dbReference>
<dbReference type="InterPro" id="IPR052900">
    <property type="entry name" value="Phospholipid_Metab_Enz"/>
</dbReference>
<feature type="domain" description="Phospholipase D N-terminal" evidence="3">
    <location>
        <begin position="50"/>
        <end position="146"/>
    </location>
</feature>
<dbReference type="Pfam" id="PF16655">
    <property type="entry name" value="PhoD_N"/>
    <property type="match status" value="1"/>
</dbReference>
<evidence type="ECO:0000256" key="1">
    <source>
        <dbReference type="SAM" id="MobiDB-lite"/>
    </source>
</evidence>
<dbReference type="InterPro" id="IPR006311">
    <property type="entry name" value="TAT_signal"/>
</dbReference>
<dbReference type="InterPro" id="IPR018946">
    <property type="entry name" value="PhoD-like_MPP"/>
</dbReference>
<organism evidence="4 5">
    <name type="scientific">Kribbella caucasensis</name>
    <dbReference type="NCBI Taxonomy" id="2512215"/>
    <lineage>
        <taxon>Bacteria</taxon>
        <taxon>Bacillati</taxon>
        <taxon>Actinomycetota</taxon>
        <taxon>Actinomycetes</taxon>
        <taxon>Propionibacteriales</taxon>
        <taxon>Kribbellaceae</taxon>
        <taxon>Kribbella</taxon>
    </lineage>
</organism>
<dbReference type="RefSeq" id="WP_133798149.1">
    <property type="nucleotide sequence ID" value="NZ_SNWQ01000001.1"/>
</dbReference>
<dbReference type="SUPFAM" id="SSF56300">
    <property type="entry name" value="Metallo-dependent phosphatases"/>
    <property type="match status" value="1"/>
</dbReference>
<reference evidence="4 5" key="1">
    <citation type="submission" date="2019-03" db="EMBL/GenBank/DDBJ databases">
        <title>Genomic Encyclopedia of Type Strains, Phase III (KMG-III): the genomes of soil and plant-associated and newly described type strains.</title>
        <authorList>
            <person name="Whitman W."/>
        </authorList>
    </citation>
    <scope>NUCLEOTIDE SEQUENCE [LARGE SCALE GENOMIC DNA]</scope>
    <source>
        <strain evidence="4 5">VKM Ac-2527</strain>
    </source>
</reference>
<comment type="caution">
    <text evidence="4">The sequence shown here is derived from an EMBL/GenBank/DDBJ whole genome shotgun (WGS) entry which is preliminary data.</text>
</comment>
<feature type="domain" description="PhoD-like phosphatase metallophosphatase" evidence="2">
    <location>
        <begin position="159"/>
        <end position="493"/>
    </location>
</feature>
<gene>
    <name evidence="4" type="ORF">EV643_101364</name>
</gene>
<sequence>MSVRVGSTRRNFVTVTGAAAALALAGNLPDLDFAKAGATGGVDRRDPFTLGVASGDPLPDAVVIWTRLAPEPLAPFGGMDRRPVEVQWQLAEDEQFHRVVRHGTTQARPESSHSVHVDVQGLRPWRHYWYRFRVGNQVSPVGRTRTAPAYDQSVPVMSMAFASCQAWWEGWYTAYADMARREHDVVFFLGDYIYEFGIDRGVRPHSNEDYVTRQTVTLDEYRNRYASYKMDPDLQAAHASAPWVVTVDDHEVVDNWADEAHPSAPPAQFLVRRANAFRAYWEHMPLRLAQLPNGPDMQLYRRIRYGRLAEFSVLDTRQYRSDQAYGDGSKFPGPDVLDPTRTLTGDEQERWLLDGWTASQARWNVLAQQNALARLDVKDGPELLVPMDTWDGYAASRDRVLGGAHQRKIRNLVSIGGDLHRSVASDLKLDFANPDSPTVGSEFVGTSISSGLDGMDLDPGGLTLLRENPHIKYGNFQRGYVSCTITPRQWISDYRVVDRVTVPNGTVSTRAKLLVEDGRPGIRVVAGDPAPHRAPARYGAGSPATT</sequence>
<proteinExistence type="predicted"/>
<dbReference type="Pfam" id="PF09423">
    <property type="entry name" value="PhoD"/>
    <property type="match status" value="1"/>
</dbReference>
<dbReference type="PANTHER" id="PTHR43606">
    <property type="entry name" value="PHOSPHATASE, PUTATIVE (AFU_ORTHOLOGUE AFUA_6G08710)-RELATED"/>
    <property type="match status" value="1"/>
</dbReference>
<evidence type="ECO:0000313" key="4">
    <source>
        <dbReference type="EMBL" id="TDO54575.1"/>
    </source>
</evidence>